<feature type="transmembrane region" description="Helical" evidence="1">
    <location>
        <begin position="12"/>
        <end position="30"/>
    </location>
</feature>
<feature type="transmembrane region" description="Helical" evidence="1">
    <location>
        <begin position="76"/>
        <end position="94"/>
    </location>
</feature>
<keyword evidence="1" id="KW-0472">Membrane</keyword>
<evidence type="ECO:0000313" key="3">
    <source>
        <dbReference type="Proteomes" id="UP000516656"/>
    </source>
</evidence>
<reference evidence="2 3" key="1">
    <citation type="submission" date="2020-09" db="EMBL/GenBank/DDBJ databases">
        <title>Complete, closed and curated genome sequences of Photobacterium damselae subsp. piscicida isolates from Australia indicate localised evolution and additional plasmid-borne pathogenicity mechanisms.</title>
        <authorList>
            <person name="Baseggio L."/>
            <person name="Silayeva O."/>
            <person name="Buller N."/>
            <person name="Landos M."/>
            <person name="Engelstaedter J."/>
            <person name="Barnes A.C."/>
        </authorList>
    </citation>
    <scope>NUCLEOTIDE SEQUENCE [LARGE SCALE GENOMIC DNA]</scope>
    <source>
        <strain evidence="2 3">AS-16-0540-1</strain>
    </source>
</reference>
<dbReference type="Proteomes" id="UP000516656">
    <property type="component" value="Chromosome 1"/>
</dbReference>
<dbReference type="AlphaFoldDB" id="A0A7L8A1J5"/>
<dbReference type="EMBL" id="CP061854">
    <property type="protein sequence ID" value="QOD55617.1"/>
    <property type="molecule type" value="Genomic_DNA"/>
</dbReference>
<feature type="transmembrane region" description="Helical" evidence="1">
    <location>
        <begin position="42"/>
        <end position="64"/>
    </location>
</feature>
<keyword evidence="1" id="KW-0812">Transmembrane</keyword>
<gene>
    <name evidence="2" type="ORF">IC627_09695</name>
</gene>
<evidence type="ECO:0000313" key="2">
    <source>
        <dbReference type="EMBL" id="QOD55617.1"/>
    </source>
</evidence>
<keyword evidence="1" id="KW-1133">Transmembrane helix</keyword>
<sequence length="128" mass="14908">MSYNKLRNISLIPTIGFGMITTWLTLVSVVDTANNSDAVLSIIALILFTILTTLVRYLTLPILLEKHENKYQEIMVLSGFVWFLNLTCFLMLFIESKSLIMVFGMLYLLILFIPIEKLRLNFWRRKDV</sequence>
<evidence type="ECO:0000256" key="1">
    <source>
        <dbReference type="SAM" id="Phobius"/>
    </source>
</evidence>
<organism evidence="2 3">
    <name type="scientific">Photobacterium damsela subsp. piscicida</name>
    <name type="common">Pasteurella piscicida</name>
    <dbReference type="NCBI Taxonomy" id="38294"/>
    <lineage>
        <taxon>Bacteria</taxon>
        <taxon>Pseudomonadati</taxon>
        <taxon>Pseudomonadota</taxon>
        <taxon>Gammaproteobacteria</taxon>
        <taxon>Vibrionales</taxon>
        <taxon>Vibrionaceae</taxon>
        <taxon>Photobacterium</taxon>
    </lineage>
</organism>
<feature type="transmembrane region" description="Helical" evidence="1">
    <location>
        <begin position="100"/>
        <end position="118"/>
    </location>
</feature>
<accession>A0A7L8A1J5</accession>
<name>A0A7L8A1J5_PHODP</name>
<protein>
    <submittedName>
        <fullName evidence="2">Uncharacterized protein</fullName>
    </submittedName>
</protein>
<proteinExistence type="predicted"/>